<accession>E6K1I7</accession>
<sequence length="546" mass="56366">MADRSETENRALPSRAPRIVWRVFLGALSAILVVSLFVYGVFGIPLPGLNDQPPSHLPAAYRVARTQSTQVIPDRMTLADPQAYGDSQFQASSGDISASWQAAAFGSVYQSSVADMISSDPSAVSSDPTGPGTLSKPLIGAAQADDSISLLSDSMGESPLVLSTRMTSDREGTGAVASTVSWASKGDLKGMAVASAVDARLAQSFLLPSTQTGWTQQLVLVNPSSKATVATMKAHGSHDGNALALSADSSVTVDAHSRTIVNVSATAPDQEGVYLTVSSSVTPLSAFVRVVHMDGLDPQGNDFALPVDSAPANSTLSLPALASASAATVRVYSDRSAHMTLQWLTKEGKKEGKKITVTGGQVQVLSFQDFPRGARGLAVTADQDFSVSAELKTSSGEQADFALENGQKAGRTSALALPKDVSATLYAANSSDSETAMVLQAFDDQGKLISAKTYHLPAHSVTALSSASASSSSSSSSKESSARAFCLVQGEGTASISKKPAAVTLSASLAAPSLNKAGVKALATVNGSSLEVVSERVSIRQQPVLR</sequence>
<protein>
    <submittedName>
        <fullName evidence="2">Uncharacterized protein</fullName>
    </submittedName>
</protein>
<gene>
    <name evidence="2" type="ORF">HMPREF0620_0673</name>
</gene>
<reference evidence="2 3" key="1">
    <citation type="submission" date="2010-12" db="EMBL/GenBank/DDBJ databases">
        <authorList>
            <person name="Muzny D."/>
            <person name="Qin X."/>
            <person name="Buhay C."/>
            <person name="Dugan-Rocha S."/>
            <person name="Ding Y."/>
            <person name="Chen G."/>
            <person name="Hawes A."/>
            <person name="Holder M."/>
            <person name="Jhangiani S."/>
            <person name="Johnson A."/>
            <person name="Khan Z."/>
            <person name="Li Z."/>
            <person name="Liu W."/>
            <person name="Liu X."/>
            <person name="Perez L."/>
            <person name="Shen H."/>
            <person name="Wang Q."/>
            <person name="Watt J."/>
            <person name="Xi L."/>
            <person name="Xin Y."/>
            <person name="Zhou J."/>
            <person name="Deng J."/>
            <person name="Jiang H."/>
            <person name="Liu Y."/>
            <person name="Qu J."/>
            <person name="Song X.-Z."/>
            <person name="Zhang L."/>
            <person name="Villasana D."/>
            <person name="Johnson A."/>
            <person name="Liu J."/>
            <person name="Liyanage D."/>
            <person name="Lorensuhewa L."/>
            <person name="Robinson T."/>
            <person name="Song A."/>
            <person name="Song B.-B."/>
            <person name="Dinh H."/>
            <person name="Thornton R."/>
            <person name="Coyle M."/>
            <person name="Francisco L."/>
            <person name="Jackson L."/>
            <person name="Javaid M."/>
            <person name="Korchina V."/>
            <person name="Kovar C."/>
            <person name="Mata R."/>
            <person name="Mathew T."/>
            <person name="Ngo R."/>
            <person name="Nguyen L."/>
            <person name="Nguyen N."/>
            <person name="Okwuonu G."/>
            <person name="Ongeri F."/>
            <person name="Pham C."/>
            <person name="Simmons D."/>
            <person name="Wilczek-Boney K."/>
            <person name="Hale W."/>
            <person name="Jakkamsetti A."/>
            <person name="Pham P."/>
            <person name="Ruth R."/>
            <person name="San Lucas F."/>
            <person name="Warren J."/>
            <person name="Zhang J."/>
            <person name="Zhao Z."/>
            <person name="Zhou C."/>
            <person name="Zhu D."/>
            <person name="Lee S."/>
            <person name="Bess C."/>
            <person name="Blankenburg K."/>
            <person name="Forbes L."/>
            <person name="Fu Q."/>
            <person name="Gubbala S."/>
            <person name="Hirani K."/>
            <person name="Jayaseelan J.C."/>
            <person name="Lara F."/>
            <person name="Munidasa M."/>
            <person name="Palculict T."/>
            <person name="Patil S."/>
            <person name="Pu L.-L."/>
            <person name="Saada N."/>
            <person name="Tang L."/>
            <person name="Weissenberger G."/>
            <person name="Zhu Y."/>
            <person name="Hemphill L."/>
            <person name="Shang Y."/>
            <person name="Youmans B."/>
            <person name="Ayvaz T."/>
            <person name="Ross M."/>
            <person name="Santibanez J."/>
            <person name="Aqrawi P."/>
            <person name="Gross S."/>
            <person name="Joshi V."/>
            <person name="Fowler G."/>
            <person name="Nazareth L."/>
            <person name="Reid J."/>
            <person name="Worley K."/>
            <person name="Petrosino J."/>
            <person name="Highlander S."/>
            <person name="Gibbs R."/>
        </authorList>
    </citation>
    <scope>NUCLEOTIDE SEQUENCE [LARGE SCALE GENOMIC DNA]</scope>
    <source>
        <strain evidence="2 3">DSM 10105</strain>
    </source>
</reference>
<organism evidence="2 3">
    <name type="scientific">Parascardovia denticolens DSM 10105 = JCM 12538</name>
    <dbReference type="NCBI Taxonomy" id="864564"/>
    <lineage>
        <taxon>Bacteria</taxon>
        <taxon>Bacillati</taxon>
        <taxon>Actinomycetota</taxon>
        <taxon>Actinomycetes</taxon>
        <taxon>Bifidobacteriales</taxon>
        <taxon>Bifidobacteriaceae</taxon>
        <taxon>Parascardovia</taxon>
    </lineage>
</organism>
<evidence type="ECO:0000313" key="2">
    <source>
        <dbReference type="EMBL" id="EFT83668.1"/>
    </source>
</evidence>
<dbReference type="Pfam" id="PF18986">
    <property type="entry name" value="DUF5719"/>
    <property type="match status" value="1"/>
</dbReference>
<keyword evidence="3" id="KW-1185">Reference proteome</keyword>
<evidence type="ECO:0000256" key="1">
    <source>
        <dbReference type="SAM" id="Phobius"/>
    </source>
</evidence>
<comment type="caution">
    <text evidence="2">The sequence shown here is derived from an EMBL/GenBank/DDBJ whole genome shotgun (WGS) entry which is preliminary data.</text>
</comment>
<keyword evidence="1" id="KW-1133">Transmembrane helix</keyword>
<dbReference type="AlphaFoldDB" id="E6K1I7"/>
<dbReference type="InterPro" id="IPR043777">
    <property type="entry name" value="DUF5719"/>
</dbReference>
<feature type="transmembrane region" description="Helical" evidence="1">
    <location>
        <begin position="20"/>
        <end position="42"/>
    </location>
</feature>
<proteinExistence type="predicted"/>
<dbReference type="eggNOG" id="ENOG5032YJZ">
    <property type="taxonomic scope" value="Bacteria"/>
</dbReference>
<dbReference type="HOGENOM" id="CLU_534927_0_0_11"/>
<keyword evidence="1" id="KW-0812">Transmembrane</keyword>
<dbReference type="RefSeq" id="WP_006290338.1">
    <property type="nucleotide sequence ID" value="NZ_AP012333.1"/>
</dbReference>
<keyword evidence="1" id="KW-0472">Membrane</keyword>
<name>E6K1I7_PARDN</name>
<dbReference type="EMBL" id="AEON01000001">
    <property type="protein sequence ID" value="EFT83668.1"/>
    <property type="molecule type" value="Genomic_DNA"/>
</dbReference>
<dbReference type="Proteomes" id="UP000004946">
    <property type="component" value="Chromosome"/>
</dbReference>
<evidence type="ECO:0000313" key="3">
    <source>
        <dbReference type="Proteomes" id="UP000004946"/>
    </source>
</evidence>